<comment type="caution">
    <text evidence="3">The sequence shown here is derived from an EMBL/GenBank/DDBJ whole genome shotgun (WGS) entry which is preliminary data.</text>
</comment>
<reference evidence="3 4" key="1">
    <citation type="submission" date="2017-11" db="EMBL/GenBank/DDBJ databases">
        <title>De novo assembly and phasing of dikaryotic genomes from two isolates of Puccinia coronata f. sp. avenae, the causal agent of oat crown rust.</title>
        <authorList>
            <person name="Miller M.E."/>
            <person name="Zhang Y."/>
            <person name="Omidvar V."/>
            <person name="Sperschneider J."/>
            <person name="Schwessinger B."/>
            <person name="Raley C."/>
            <person name="Palmer J.M."/>
            <person name="Garnica D."/>
            <person name="Upadhyaya N."/>
            <person name="Rathjen J."/>
            <person name="Taylor J.M."/>
            <person name="Park R.F."/>
            <person name="Dodds P.N."/>
            <person name="Hirsch C.D."/>
            <person name="Kianian S.F."/>
            <person name="Figueroa M."/>
        </authorList>
    </citation>
    <scope>NUCLEOTIDE SEQUENCE [LARGE SCALE GENOMIC DNA]</scope>
    <source>
        <strain evidence="3">12SD80</strain>
    </source>
</reference>
<feature type="domain" description="DUF6589" evidence="2">
    <location>
        <begin position="253"/>
        <end position="372"/>
    </location>
</feature>
<proteinExistence type="predicted"/>
<name>A0A2N5VL55_9BASI</name>
<dbReference type="Pfam" id="PF20231">
    <property type="entry name" value="DUF6589"/>
    <property type="match status" value="2"/>
</dbReference>
<organism evidence="3 4">
    <name type="scientific">Puccinia coronata f. sp. avenae</name>
    <dbReference type="NCBI Taxonomy" id="200324"/>
    <lineage>
        <taxon>Eukaryota</taxon>
        <taxon>Fungi</taxon>
        <taxon>Dikarya</taxon>
        <taxon>Basidiomycota</taxon>
        <taxon>Pucciniomycotina</taxon>
        <taxon>Pucciniomycetes</taxon>
        <taxon>Pucciniales</taxon>
        <taxon>Pucciniaceae</taxon>
        <taxon>Puccinia</taxon>
    </lineage>
</organism>
<evidence type="ECO:0000256" key="1">
    <source>
        <dbReference type="SAM" id="MobiDB-lite"/>
    </source>
</evidence>
<feature type="domain" description="DUF6589" evidence="2">
    <location>
        <begin position="445"/>
        <end position="583"/>
    </location>
</feature>
<sequence length="667" mass="74989">MDFNQTAFGLDLTAHTKTVAGKALWKAYILKEAQICVNAELSTCGASKKGNYYSSSTIDDNFFDKDTKAKREEKLNKTNMPFLYTLIYNKLQDGRKINEDQDDSHSDHSDDSEEEFHFNPAASPTVECSRDQIVKAPKTMVLMIAFGQNRRCNAFQTGHKALASLGRQAKEKLSSALLVEARYPLSPFICIDNINFAEKKHSISPENTTRMFHGTWGYVHVINKRLVEGFDPEDFSVPQYKEALQNAAHAKIEPTMFIPTFQENLHFSKVIKSQLARVLMGYVVIYTNNKSPIPLDLPPITPIEAQKPNIHMLKLMRASNNLAEGIGQVLSDIIRQTSLTEEQYHSKLQILEGDLGTVLNLESLRAQRKPSGHVETSLGNTFMLLEDLGAWSTLEALGLPSDRPLGKNDFTQMITNIQKIHEVTLIHCLLLNASKKAAKFSSPKLRNLLLRLRDFATIIEANRSMKAGNIGRLMNIWRCWAVMAQGIKGLNHYGIHLPRMLLLINHFLSPGMRYVIQHSLLMSPSGREDHFLGKDCFLEVQNYWLKYFYNHSGVGSDSKRLSDIFSLNVPLLQQLVQSIEEESVSKSIHNGASFAMGIIHKPVNDIMSLGILAMQNNSLSGGTMLKRFNPSTNLLTPSFEDHQAEDKISDVIMDPDNELHISMGAIE</sequence>
<dbReference type="AlphaFoldDB" id="A0A2N5VL55"/>
<protein>
    <recommendedName>
        <fullName evidence="2">DUF6589 domain-containing protein</fullName>
    </recommendedName>
</protein>
<gene>
    <name evidence="3" type="ORF">PCASD_00634</name>
</gene>
<feature type="compositionally biased region" description="Basic and acidic residues" evidence="1">
    <location>
        <begin position="97"/>
        <end position="109"/>
    </location>
</feature>
<feature type="region of interest" description="Disordered" evidence="1">
    <location>
        <begin position="97"/>
        <end position="121"/>
    </location>
</feature>
<dbReference type="EMBL" id="PGCI01000009">
    <property type="protein sequence ID" value="PLW50712.1"/>
    <property type="molecule type" value="Genomic_DNA"/>
</dbReference>
<evidence type="ECO:0000259" key="2">
    <source>
        <dbReference type="Pfam" id="PF20231"/>
    </source>
</evidence>
<evidence type="ECO:0000313" key="3">
    <source>
        <dbReference type="EMBL" id="PLW50712.1"/>
    </source>
</evidence>
<dbReference type="Proteomes" id="UP000235392">
    <property type="component" value="Unassembled WGS sequence"/>
</dbReference>
<dbReference type="InterPro" id="IPR046496">
    <property type="entry name" value="DUF6589"/>
</dbReference>
<evidence type="ECO:0000313" key="4">
    <source>
        <dbReference type="Proteomes" id="UP000235392"/>
    </source>
</evidence>
<accession>A0A2N5VL55</accession>